<gene>
    <name evidence="2" type="ORF">CMQ_6141</name>
</gene>
<organism evidence="3">
    <name type="scientific">Grosmannia clavigera (strain kw1407 / UAMH 11150)</name>
    <name type="common">Blue stain fungus</name>
    <name type="synonym">Graphiocladiella clavigera</name>
    <dbReference type="NCBI Taxonomy" id="655863"/>
    <lineage>
        <taxon>Eukaryota</taxon>
        <taxon>Fungi</taxon>
        <taxon>Dikarya</taxon>
        <taxon>Ascomycota</taxon>
        <taxon>Pezizomycotina</taxon>
        <taxon>Sordariomycetes</taxon>
        <taxon>Sordariomycetidae</taxon>
        <taxon>Ophiostomatales</taxon>
        <taxon>Ophiostomataceae</taxon>
        <taxon>Leptographium</taxon>
    </lineage>
</organism>
<dbReference type="eggNOG" id="ENOG502R95R">
    <property type="taxonomic scope" value="Eukaryota"/>
</dbReference>
<reference evidence="2 3" key="1">
    <citation type="journal article" date="2011" name="Proc. Natl. Acad. Sci. U.S.A.">
        <title>Genome and transcriptome analyses of the mountain pine beetle-fungal symbiont Grosmannia clavigera, a lodgepole pine pathogen.</title>
        <authorList>
            <person name="DiGuistini S."/>
            <person name="Wang Y."/>
            <person name="Liao N.Y."/>
            <person name="Taylor G."/>
            <person name="Tanguay P."/>
            <person name="Feau N."/>
            <person name="Henrissat B."/>
            <person name="Chan S.K."/>
            <person name="Hesse-Orce U."/>
            <person name="Alamouti S.M."/>
            <person name="Tsui C.K.M."/>
            <person name="Docking R.T."/>
            <person name="Levasseur A."/>
            <person name="Haridas S."/>
            <person name="Robertson G."/>
            <person name="Birol I."/>
            <person name="Holt R.A."/>
            <person name="Marra M.A."/>
            <person name="Hamelin R.C."/>
            <person name="Hirst M."/>
            <person name="Jones S.J.M."/>
            <person name="Bohlmann J."/>
            <person name="Breuil C."/>
        </authorList>
    </citation>
    <scope>NUCLEOTIDE SEQUENCE [LARGE SCALE GENOMIC DNA]</scope>
    <source>
        <strain evidence="3">kw1407 / UAMH 11150</strain>
    </source>
</reference>
<dbReference type="HOGENOM" id="CLU_617021_0_0_1"/>
<feature type="region of interest" description="Disordered" evidence="1">
    <location>
        <begin position="143"/>
        <end position="193"/>
    </location>
</feature>
<evidence type="ECO:0000313" key="2">
    <source>
        <dbReference type="EMBL" id="EFX01199.1"/>
    </source>
</evidence>
<dbReference type="STRING" id="655863.F0XLK6"/>
<proteinExistence type="predicted"/>
<evidence type="ECO:0000256" key="1">
    <source>
        <dbReference type="SAM" id="MobiDB-lite"/>
    </source>
</evidence>
<feature type="compositionally biased region" description="Polar residues" evidence="1">
    <location>
        <begin position="160"/>
        <end position="170"/>
    </location>
</feature>
<name>F0XLK6_GROCL</name>
<accession>F0XLK6</accession>
<sequence>MVSNFRTYEAQSRLLAAVIASHPGLKLNFKAITLHFGSDVTESVIRHRFRPVKMQAEAIRKAVAQGQDAKELSGIFYVNEKGTRASGLNLSDCIPVPCTLSSRPPPSGLSLTSTEIAKYFGESTPQGIEFQFRSIRKDAKALRDAVDKGESPLTVRKTAPTASRKSTAASSLKRRTSPATGATDAAARPTKRTNTVAAVAKLRNDPVFSNGEDSSSLGDDVDYEQLDLTPTATPTPTSRSLPAAFLPASQLPVSSPAPPMTPTSATAALTSAASSFVPDLTPAVSSGSTPSENDTPVADIKYISGVRQHQQQQAGGRFYAGNNTTGPNGRTVLKVPKTETVAASAAAVIASTSDFDSWQSFGPSVSHSNPTDSFQLFNVGTSSWAQDDVFSSSTSQSFSQSMSQSFYESEGAI</sequence>
<dbReference type="InParanoid" id="F0XLK6"/>
<evidence type="ECO:0000313" key="3">
    <source>
        <dbReference type="Proteomes" id="UP000007796"/>
    </source>
</evidence>
<dbReference type="RefSeq" id="XP_014170681.1">
    <property type="nucleotide sequence ID" value="XM_014315206.1"/>
</dbReference>
<dbReference type="AlphaFoldDB" id="F0XLK6"/>
<dbReference type="GeneID" id="25979542"/>
<dbReference type="Proteomes" id="UP000007796">
    <property type="component" value="Unassembled WGS sequence"/>
</dbReference>
<keyword evidence="3" id="KW-1185">Reference proteome</keyword>
<protein>
    <submittedName>
        <fullName evidence="2">Uncharacterized protein</fullName>
    </submittedName>
</protein>
<dbReference type="OrthoDB" id="4828117at2759"/>
<dbReference type="EMBL" id="GL629794">
    <property type="protein sequence ID" value="EFX01199.1"/>
    <property type="molecule type" value="Genomic_DNA"/>
</dbReference>